<reference evidence="9" key="1">
    <citation type="journal article" date="2020" name="Stud. Mycol.">
        <title>101 Dothideomycetes genomes: a test case for predicting lifestyles and emergence of pathogens.</title>
        <authorList>
            <person name="Haridas S."/>
            <person name="Albert R."/>
            <person name="Binder M."/>
            <person name="Bloem J."/>
            <person name="Labutti K."/>
            <person name="Salamov A."/>
            <person name="Andreopoulos B."/>
            <person name="Baker S."/>
            <person name="Barry K."/>
            <person name="Bills G."/>
            <person name="Bluhm B."/>
            <person name="Cannon C."/>
            <person name="Castanera R."/>
            <person name="Culley D."/>
            <person name="Daum C."/>
            <person name="Ezra D."/>
            <person name="Gonzalez J."/>
            <person name="Henrissat B."/>
            <person name="Kuo A."/>
            <person name="Liang C."/>
            <person name="Lipzen A."/>
            <person name="Lutzoni F."/>
            <person name="Magnuson J."/>
            <person name="Mondo S."/>
            <person name="Nolan M."/>
            <person name="Ohm R."/>
            <person name="Pangilinan J."/>
            <person name="Park H.-J."/>
            <person name="Ramirez L."/>
            <person name="Alfaro M."/>
            <person name="Sun H."/>
            <person name="Tritt A."/>
            <person name="Yoshinaga Y."/>
            <person name="Zwiers L.-H."/>
            <person name="Turgeon B."/>
            <person name="Goodwin S."/>
            <person name="Spatafora J."/>
            <person name="Crous P."/>
            <person name="Grigoriev I."/>
        </authorList>
    </citation>
    <scope>NUCLEOTIDE SEQUENCE</scope>
    <source>
        <strain evidence="9">CBS 690.94</strain>
    </source>
</reference>
<dbReference type="InterPro" id="IPR036396">
    <property type="entry name" value="Cyt_P450_sf"/>
</dbReference>
<evidence type="ECO:0000256" key="2">
    <source>
        <dbReference type="ARBA" id="ARBA00010617"/>
    </source>
</evidence>
<keyword evidence="5 7" id="KW-0408">Iron</keyword>
<comment type="caution">
    <text evidence="9">The sequence shown here is derived from an EMBL/GenBank/DDBJ whole genome shotgun (WGS) entry which is preliminary data.</text>
</comment>
<keyword evidence="8" id="KW-0732">Signal</keyword>
<feature type="signal peptide" evidence="8">
    <location>
        <begin position="1"/>
        <end position="20"/>
    </location>
</feature>
<evidence type="ECO:0000313" key="9">
    <source>
        <dbReference type="EMBL" id="KAF2445905.1"/>
    </source>
</evidence>
<evidence type="ECO:0000256" key="3">
    <source>
        <dbReference type="ARBA" id="ARBA00022723"/>
    </source>
</evidence>
<dbReference type="SUPFAM" id="SSF48264">
    <property type="entry name" value="Cytochrome P450"/>
    <property type="match status" value="1"/>
</dbReference>
<keyword evidence="7" id="KW-0349">Heme</keyword>
<dbReference type="InterPro" id="IPR047146">
    <property type="entry name" value="Cyt_P450_E_CYP52_fungi"/>
</dbReference>
<dbReference type="PRINTS" id="PR01239">
    <property type="entry name" value="EP450IICYP52"/>
</dbReference>
<dbReference type="PRINTS" id="PR00385">
    <property type="entry name" value="P450"/>
</dbReference>
<evidence type="ECO:0000256" key="7">
    <source>
        <dbReference type="RuleBase" id="RU000461"/>
    </source>
</evidence>
<evidence type="ECO:0000256" key="1">
    <source>
        <dbReference type="ARBA" id="ARBA00001971"/>
    </source>
</evidence>
<protein>
    <submittedName>
        <fullName evidence="9">Cytochrome P450</fullName>
    </submittedName>
</protein>
<evidence type="ECO:0000256" key="6">
    <source>
        <dbReference type="ARBA" id="ARBA00023033"/>
    </source>
</evidence>
<dbReference type="AlphaFoldDB" id="A0A9P4PKV3"/>
<dbReference type="Pfam" id="PF00067">
    <property type="entry name" value="p450"/>
    <property type="match status" value="1"/>
</dbReference>
<dbReference type="GO" id="GO:0020037">
    <property type="term" value="F:heme binding"/>
    <property type="evidence" value="ECO:0007669"/>
    <property type="project" value="InterPro"/>
</dbReference>
<dbReference type="InterPro" id="IPR001128">
    <property type="entry name" value="Cyt_P450"/>
</dbReference>
<keyword evidence="6 7" id="KW-0503">Monooxygenase</keyword>
<evidence type="ECO:0000313" key="10">
    <source>
        <dbReference type="Proteomes" id="UP000799764"/>
    </source>
</evidence>
<dbReference type="InterPro" id="IPR017972">
    <property type="entry name" value="Cyt_P450_CS"/>
</dbReference>
<evidence type="ECO:0000256" key="4">
    <source>
        <dbReference type="ARBA" id="ARBA00023002"/>
    </source>
</evidence>
<keyword evidence="4 7" id="KW-0560">Oxidoreductase</keyword>
<keyword evidence="10" id="KW-1185">Reference proteome</keyword>
<name>A0A9P4PKV3_9PLEO</name>
<dbReference type="OrthoDB" id="1470350at2759"/>
<dbReference type="GO" id="GO:0016712">
    <property type="term" value="F:oxidoreductase activity, acting on paired donors, with incorporation or reduction of molecular oxygen, reduced flavin or flavoprotein as one donor, and incorporation of one atom of oxygen"/>
    <property type="evidence" value="ECO:0007669"/>
    <property type="project" value="InterPro"/>
</dbReference>
<comment type="similarity">
    <text evidence="2 7">Belongs to the cytochrome P450 family.</text>
</comment>
<accession>A0A9P4PKV3</accession>
<comment type="cofactor">
    <cofactor evidence="1">
        <name>heme</name>
        <dbReference type="ChEBI" id="CHEBI:30413"/>
    </cofactor>
</comment>
<evidence type="ECO:0000256" key="5">
    <source>
        <dbReference type="ARBA" id="ARBA00023004"/>
    </source>
</evidence>
<organism evidence="9 10">
    <name type="scientific">Karstenula rhodostoma CBS 690.94</name>
    <dbReference type="NCBI Taxonomy" id="1392251"/>
    <lineage>
        <taxon>Eukaryota</taxon>
        <taxon>Fungi</taxon>
        <taxon>Dikarya</taxon>
        <taxon>Ascomycota</taxon>
        <taxon>Pezizomycotina</taxon>
        <taxon>Dothideomycetes</taxon>
        <taxon>Pleosporomycetidae</taxon>
        <taxon>Pleosporales</taxon>
        <taxon>Massarineae</taxon>
        <taxon>Didymosphaeriaceae</taxon>
        <taxon>Karstenula</taxon>
    </lineage>
</organism>
<dbReference type="Gene3D" id="1.10.630.10">
    <property type="entry name" value="Cytochrome P450"/>
    <property type="match status" value="1"/>
</dbReference>
<sequence length="427" mass="48217">MGFKLSCLIGVALLIVYALAQRQRQRAETKRRYGGGSPVSHLPLEPFTGFDFQMKMHVAIPYLYKLHQRYGETFQVGTLSKKLLRPSFDRSNLKDLGVLRDEVNALINGLPRDGSTVDLQPLLYTTFLNSALYFVLGFHPSDVSNDAPLTADQFIKSFHSALVYSMFRTLLGRAWKLLPQANYEKTCARAHNFLDYYVTKALNEQNQGAEGQTPSHTSAKKKKSATQSIGMMAAQDTTSELLTNVFFLLARHRNYWDRFRAEVQDLNEDEVHDVDKLTSSKLISNILNETLRLTPIFPLIGRIALRDSQLPVGGGPKQDLPVIVPKGTMAVMSYYSVHRQTSVFGDDVDEFRPDRWNDVHPEQWEFMGFGSGNRACLGQQKALIEASYVLVRIARAFSEIHSRDNKPWQGELKMTCKSANGCKVSLK</sequence>
<proteinExistence type="inferred from homology"/>
<dbReference type="PANTHER" id="PTHR24287">
    <property type="entry name" value="P450, PUTATIVE (EUROFUNG)-RELATED"/>
    <property type="match status" value="1"/>
</dbReference>
<gene>
    <name evidence="9" type="ORF">P171DRAFT_520620</name>
</gene>
<evidence type="ECO:0000256" key="8">
    <source>
        <dbReference type="SAM" id="SignalP"/>
    </source>
</evidence>
<dbReference type="InterPro" id="IPR002974">
    <property type="entry name" value="Cyt_P450_E_CYP52_ascomycetes"/>
</dbReference>
<dbReference type="PANTHER" id="PTHR24287:SF17">
    <property type="entry name" value="P450, PUTATIVE (EUROFUNG)-RELATED"/>
    <property type="match status" value="1"/>
</dbReference>
<dbReference type="EMBL" id="MU001499">
    <property type="protein sequence ID" value="KAF2445905.1"/>
    <property type="molecule type" value="Genomic_DNA"/>
</dbReference>
<keyword evidence="3 7" id="KW-0479">Metal-binding</keyword>
<dbReference type="PROSITE" id="PS00086">
    <property type="entry name" value="CYTOCHROME_P450"/>
    <property type="match status" value="1"/>
</dbReference>
<dbReference type="Proteomes" id="UP000799764">
    <property type="component" value="Unassembled WGS sequence"/>
</dbReference>
<feature type="chain" id="PRO_5040303407" evidence="8">
    <location>
        <begin position="21"/>
        <end position="427"/>
    </location>
</feature>
<dbReference type="GO" id="GO:0005506">
    <property type="term" value="F:iron ion binding"/>
    <property type="evidence" value="ECO:0007669"/>
    <property type="project" value="InterPro"/>
</dbReference>